<name>A0A2V0QNQ1_PSESF</name>
<comment type="caution">
    <text evidence="1">The sequence shown here is derived from an EMBL/GenBank/DDBJ whole genome shotgun (WGS) entry which is preliminary data.</text>
</comment>
<dbReference type="EMBL" id="BGJZ01000019">
    <property type="protein sequence ID" value="GBH07227.1"/>
    <property type="molecule type" value="Genomic_DNA"/>
</dbReference>
<evidence type="ECO:0000313" key="4">
    <source>
        <dbReference type="Proteomes" id="UP000248291"/>
    </source>
</evidence>
<sequence>MTTTRGTTFTTTMWVVNRVHGNTTNGWANATPAFGTSFTQRTKAVLGVRDFAQRCTAFRQYFTHFTGAKTQGHVHTFTSDQLCRSTSRTSDLCAFTWLQFDAVYGATNWNVTQLKSVARLDWCQSTCNQLVASTHAFRGNDVAALAVCVKQQSNVSSTVWIVFNTLDGGSDAILVVATEIDQTIMLLMATTDMTGSNTAIVVTTTSLRFFLEQRCVRSAFMQLLVDHLDHKTAARGSRFAFNDCHDAPLPYSALLLKSRSWPG</sequence>
<reference evidence="1 3" key="1">
    <citation type="submission" date="2018-04" db="EMBL/GenBank/DDBJ databases">
        <title>Draft genome sequence of Pseudomonas syringae pv. actinidiae biovar 1 strains isolated from kiwifruit in Kagawa prefecture.</title>
        <authorList>
            <person name="Tabuchi M."/>
            <person name="Saito M."/>
            <person name="Fujiwara S."/>
            <person name="Sasa N."/>
            <person name="Akimitsu K."/>
            <person name="Gomi K."/>
            <person name="Konishi-Sugita S."/>
            <person name="Hamano K."/>
            <person name="Kataoka I."/>
        </authorList>
    </citation>
    <scope>NUCLEOTIDE SEQUENCE [LARGE SCALE GENOMIC DNA]</scope>
    <source>
        <strain evidence="1 3">MAFF212206</strain>
    </source>
</reference>
<evidence type="ECO:0000313" key="2">
    <source>
        <dbReference type="EMBL" id="GBH14756.1"/>
    </source>
</evidence>
<dbReference type="EMBL" id="BGKA01000021">
    <property type="protein sequence ID" value="GBH14756.1"/>
    <property type="molecule type" value="Genomic_DNA"/>
</dbReference>
<proteinExistence type="predicted"/>
<dbReference type="Proteomes" id="UP000247480">
    <property type="component" value="Unassembled WGS sequence"/>
</dbReference>
<organism evidence="1 3">
    <name type="scientific">Pseudomonas syringae pv. actinidiae</name>
    <dbReference type="NCBI Taxonomy" id="103796"/>
    <lineage>
        <taxon>Bacteria</taxon>
        <taxon>Pseudomonadati</taxon>
        <taxon>Pseudomonadota</taxon>
        <taxon>Gammaproteobacteria</taxon>
        <taxon>Pseudomonadales</taxon>
        <taxon>Pseudomonadaceae</taxon>
        <taxon>Pseudomonas</taxon>
        <taxon>Pseudomonas syringae</taxon>
    </lineage>
</organism>
<dbReference type="Proteomes" id="UP000248291">
    <property type="component" value="Unassembled WGS sequence"/>
</dbReference>
<evidence type="ECO:0000313" key="3">
    <source>
        <dbReference type="Proteomes" id="UP000247480"/>
    </source>
</evidence>
<reference evidence="2 4" key="2">
    <citation type="submission" date="2018-04" db="EMBL/GenBank/DDBJ databases">
        <title>Draft genome sequence of Pseudomonas syringae pv. actinidiae biovar 3 strains isolated from kiwifruit in Kagawa prefecture.</title>
        <authorList>
            <person name="Tabuchi M."/>
            <person name="Saito M."/>
            <person name="Fujiwara S."/>
            <person name="Sasa N."/>
            <person name="Akimitsu K."/>
            <person name="Gomi K."/>
            <person name="Konishi-Sugita S."/>
            <person name="Hamano K."/>
            <person name="Kataoka I."/>
        </authorList>
    </citation>
    <scope>NUCLEOTIDE SEQUENCE [LARGE SCALE GENOMIC DNA]</scope>
    <source>
        <strain evidence="2 4">MAFF212211</strain>
    </source>
</reference>
<dbReference type="AlphaFoldDB" id="A0A2V0QNQ1"/>
<accession>A0A2V0QNQ1</accession>
<gene>
    <name evidence="1" type="ORF">KPSA1_00577</name>
    <name evidence="2" type="ORF">KPSA3_00668</name>
</gene>
<evidence type="ECO:0000313" key="1">
    <source>
        <dbReference type="EMBL" id="GBH07227.1"/>
    </source>
</evidence>
<protein>
    <submittedName>
        <fullName evidence="1">Uncharacterized protein</fullName>
    </submittedName>
</protein>